<dbReference type="Pfam" id="PF25276">
    <property type="entry name" value="DUF7870"/>
    <property type="match status" value="1"/>
</dbReference>
<dbReference type="GO" id="GO:0032259">
    <property type="term" value="P:methylation"/>
    <property type="evidence" value="ECO:0007669"/>
    <property type="project" value="UniProtKB-KW"/>
</dbReference>
<dbReference type="AlphaFoldDB" id="A0ABD1TGW6"/>
<protein>
    <submittedName>
        <fullName evidence="2">Methyltransferase</fullName>
    </submittedName>
</protein>
<evidence type="ECO:0000259" key="1">
    <source>
        <dbReference type="Pfam" id="PF25276"/>
    </source>
</evidence>
<name>A0ABD1TGW6_9LAMI</name>
<dbReference type="InterPro" id="IPR057192">
    <property type="entry name" value="DUF7870"/>
</dbReference>
<dbReference type="Proteomes" id="UP001604336">
    <property type="component" value="Unassembled WGS sequence"/>
</dbReference>
<gene>
    <name evidence="2" type="ORF">Adt_17569</name>
</gene>
<reference evidence="3" key="1">
    <citation type="submission" date="2024-07" db="EMBL/GenBank/DDBJ databases">
        <title>Two chromosome-level genome assemblies of Korean endemic species Abeliophyllum distichum and Forsythia ovata (Oleaceae).</title>
        <authorList>
            <person name="Jang H."/>
        </authorList>
    </citation>
    <scope>NUCLEOTIDE SEQUENCE [LARGE SCALE GENOMIC DNA]</scope>
</reference>
<dbReference type="GO" id="GO:0008168">
    <property type="term" value="F:methyltransferase activity"/>
    <property type="evidence" value="ECO:0007669"/>
    <property type="project" value="UniProtKB-KW"/>
</dbReference>
<keyword evidence="3" id="KW-1185">Reference proteome</keyword>
<comment type="caution">
    <text evidence="2">The sequence shown here is derived from an EMBL/GenBank/DDBJ whole genome shotgun (WGS) entry which is preliminary data.</text>
</comment>
<evidence type="ECO:0000313" key="3">
    <source>
        <dbReference type="Proteomes" id="UP001604336"/>
    </source>
</evidence>
<evidence type="ECO:0000313" key="2">
    <source>
        <dbReference type="EMBL" id="KAL2511969.1"/>
    </source>
</evidence>
<dbReference type="PANTHER" id="PTHR33597:SF11">
    <property type="entry name" value="OS07G0620600 PROTEIN"/>
    <property type="match status" value="1"/>
</dbReference>
<accession>A0ABD1TGW6</accession>
<dbReference type="PANTHER" id="PTHR33597">
    <property type="entry name" value="OS02G0760400 PROTEIN"/>
    <property type="match status" value="1"/>
</dbReference>
<keyword evidence="2" id="KW-0489">Methyltransferase</keyword>
<organism evidence="2 3">
    <name type="scientific">Abeliophyllum distichum</name>
    <dbReference type="NCBI Taxonomy" id="126358"/>
    <lineage>
        <taxon>Eukaryota</taxon>
        <taxon>Viridiplantae</taxon>
        <taxon>Streptophyta</taxon>
        <taxon>Embryophyta</taxon>
        <taxon>Tracheophyta</taxon>
        <taxon>Spermatophyta</taxon>
        <taxon>Magnoliopsida</taxon>
        <taxon>eudicotyledons</taxon>
        <taxon>Gunneridae</taxon>
        <taxon>Pentapetalae</taxon>
        <taxon>asterids</taxon>
        <taxon>lamiids</taxon>
        <taxon>Lamiales</taxon>
        <taxon>Oleaceae</taxon>
        <taxon>Forsythieae</taxon>
        <taxon>Abeliophyllum</taxon>
    </lineage>
</organism>
<keyword evidence="2" id="KW-0808">Transferase</keyword>
<feature type="domain" description="DUF7870" evidence="1">
    <location>
        <begin position="248"/>
        <end position="422"/>
    </location>
</feature>
<sequence>MESRAREYRAKNRIKMNNEVNGFGIGMNSDSLLIIKLPDLRVLRIMSRSLFLAMVLLVLVSLSCMRRDSSNAFYESDADSDINCFKILPILFRDLFDEGLIKKASRGLILGACIGEIEDDFGFMNVNGIDLAIESDLNQNKLSQNDVFDFVLALNLREIKLIDGVLKNGGIVIVPLSNDSPNVLQEQTNYRIVYLRRFENEKILYENIPDDENTVVALRKTGASNGLMNSPTKDASCGTASEVKKSALKGLEDVYLEPPRRALTKSSFGSRKLKFLPDLLRDSLEKYPRRIFISDDTSSLDWFYKNYPMRDQQFEIYNLEIEIQDESMSGIVPQDMGISEWLTQNMKREDYVVMKAEAHVVDEMMKDKTICLVDELFLECKNQWEDEDEDGEEVNGSKRAYWQCLALYGKLRDEGIAVHQWWS</sequence>
<dbReference type="EMBL" id="JBFOLK010000005">
    <property type="protein sequence ID" value="KAL2511969.1"/>
    <property type="molecule type" value="Genomic_DNA"/>
</dbReference>
<proteinExistence type="predicted"/>